<reference evidence="1 2" key="1">
    <citation type="submission" date="2019-05" db="EMBL/GenBank/DDBJ databases">
        <authorList>
            <person name="Narsing Rao M.P."/>
            <person name="Li W.J."/>
        </authorList>
    </citation>
    <scope>NUCLEOTIDE SEQUENCE [LARGE SCALE GENOMIC DNA]</scope>
    <source>
        <strain evidence="1 2">SYSU_K30003</strain>
    </source>
</reference>
<dbReference type="EMBL" id="VCIW01000015">
    <property type="protein sequence ID" value="TLS50375.1"/>
    <property type="molecule type" value="Genomic_DNA"/>
</dbReference>
<dbReference type="RefSeq" id="WP_138196085.1">
    <property type="nucleotide sequence ID" value="NZ_VCIW01000015.1"/>
</dbReference>
<dbReference type="OrthoDB" id="2966456at2"/>
<dbReference type="AlphaFoldDB" id="A0A5R9GG44"/>
<evidence type="ECO:0000313" key="2">
    <source>
        <dbReference type="Proteomes" id="UP000309676"/>
    </source>
</evidence>
<organism evidence="1 2">
    <name type="scientific">Paenibacillus antri</name>
    <dbReference type="NCBI Taxonomy" id="2582848"/>
    <lineage>
        <taxon>Bacteria</taxon>
        <taxon>Bacillati</taxon>
        <taxon>Bacillota</taxon>
        <taxon>Bacilli</taxon>
        <taxon>Bacillales</taxon>
        <taxon>Paenibacillaceae</taxon>
        <taxon>Paenibacillus</taxon>
    </lineage>
</organism>
<dbReference type="Proteomes" id="UP000309676">
    <property type="component" value="Unassembled WGS sequence"/>
</dbReference>
<name>A0A5R9GG44_9BACL</name>
<accession>A0A5R9GG44</accession>
<protein>
    <submittedName>
        <fullName evidence="1">Uncharacterized protein</fullName>
    </submittedName>
</protein>
<comment type="caution">
    <text evidence="1">The sequence shown here is derived from an EMBL/GenBank/DDBJ whole genome shotgun (WGS) entry which is preliminary data.</text>
</comment>
<gene>
    <name evidence="1" type="ORF">FE782_20320</name>
</gene>
<keyword evidence="2" id="KW-1185">Reference proteome</keyword>
<proteinExistence type="predicted"/>
<evidence type="ECO:0000313" key="1">
    <source>
        <dbReference type="EMBL" id="TLS50375.1"/>
    </source>
</evidence>
<sequence>MLKYGLQMDLPEGKRAGYYSQIVKALAEAATVFDRDKELIVVDDEQQRDNVAGVLAKYSVDWEPIALWLLPEGTELDARAEDFGFVSKFGNAYLYADRVSRFRFADPQPAGAELAPALLQIEEFVVFAAGGDDAAAKTYFAESHLRETIEGIASRYGASVQFS</sequence>